<accession>A0A6B0UL33</accession>
<protein>
    <submittedName>
        <fullName evidence="2">Putative secreted protein</fullName>
    </submittedName>
</protein>
<reference evidence="2" key="1">
    <citation type="submission" date="2019-12" db="EMBL/GenBank/DDBJ databases">
        <title>An insight into the sialome of adult female Ixodes ricinus ticks feeding for 6 days.</title>
        <authorList>
            <person name="Perner J."/>
            <person name="Ribeiro J.M.C."/>
        </authorList>
    </citation>
    <scope>NUCLEOTIDE SEQUENCE</scope>
    <source>
        <strain evidence="2">Semi-engorged</strain>
        <tissue evidence="2">Salivary glands</tissue>
    </source>
</reference>
<name>A0A6B0UL33_IXORI</name>
<proteinExistence type="predicted"/>
<sequence length="114" mass="12618">MRKVCRPCPLVLLSTTPFAEIHAEDEGVCCMRSSRAIPSPQPLPPPRLYVSTIPPHARSNGRNADTRMHGKHVRFQTTHPKTRAKWMKKGACCSAAKPSLPTGQAASRRFPLFS</sequence>
<feature type="compositionally biased region" description="Basic residues" evidence="1">
    <location>
        <begin position="69"/>
        <end position="81"/>
    </location>
</feature>
<feature type="region of interest" description="Disordered" evidence="1">
    <location>
        <begin position="40"/>
        <end position="81"/>
    </location>
</feature>
<dbReference type="EMBL" id="GIFC01008280">
    <property type="protein sequence ID" value="MXU90363.1"/>
    <property type="molecule type" value="Transcribed_RNA"/>
</dbReference>
<evidence type="ECO:0000313" key="2">
    <source>
        <dbReference type="EMBL" id="MXU90363.1"/>
    </source>
</evidence>
<evidence type="ECO:0000256" key="1">
    <source>
        <dbReference type="SAM" id="MobiDB-lite"/>
    </source>
</evidence>
<organism evidence="2">
    <name type="scientific">Ixodes ricinus</name>
    <name type="common">Common tick</name>
    <name type="synonym">Acarus ricinus</name>
    <dbReference type="NCBI Taxonomy" id="34613"/>
    <lineage>
        <taxon>Eukaryota</taxon>
        <taxon>Metazoa</taxon>
        <taxon>Ecdysozoa</taxon>
        <taxon>Arthropoda</taxon>
        <taxon>Chelicerata</taxon>
        <taxon>Arachnida</taxon>
        <taxon>Acari</taxon>
        <taxon>Parasitiformes</taxon>
        <taxon>Ixodida</taxon>
        <taxon>Ixodoidea</taxon>
        <taxon>Ixodidae</taxon>
        <taxon>Ixodinae</taxon>
        <taxon>Ixodes</taxon>
    </lineage>
</organism>
<dbReference type="AlphaFoldDB" id="A0A6B0UL33"/>